<dbReference type="RefSeq" id="WP_015830246.1">
    <property type="nucleotide sequence ID" value="NC_012969.1"/>
</dbReference>
<dbReference type="HOGENOM" id="CLU_105726_3_1_4"/>
<dbReference type="Gene3D" id="3.90.190.10">
    <property type="entry name" value="Protein tyrosine phosphatase superfamily"/>
    <property type="match status" value="1"/>
</dbReference>
<proteinExistence type="predicted"/>
<dbReference type="Pfam" id="PF04273">
    <property type="entry name" value="BLH_phosphatase"/>
    <property type="match status" value="1"/>
</dbReference>
<reference evidence="3" key="1">
    <citation type="submission" date="2009-07" db="EMBL/GenBank/DDBJ databases">
        <title>Complete sequence of chromosome of Methylovorus sp. SIP3-4.</title>
        <authorList>
            <person name="Lucas S."/>
            <person name="Copeland A."/>
            <person name="Lapidus A."/>
            <person name="Glavina del Rio T."/>
            <person name="Tice H."/>
            <person name="Bruce D."/>
            <person name="Goodwin L."/>
            <person name="Pitluck S."/>
            <person name="Clum A."/>
            <person name="Larimer F."/>
            <person name="Land M."/>
            <person name="Hauser L."/>
            <person name="Kyrpides N."/>
            <person name="Mikhailova N."/>
            <person name="Kayluzhnaya M."/>
            <person name="Chistoserdova L."/>
        </authorList>
    </citation>
    <scope>NUCLEOTIDE SEQUENCE [LARGE SCALE GENOMIC DNA]</scope>
    <source>
        <strain evidence="3">SIP3-4</strain>
    </source>
</reference>
<accession>C6XE52</accession>
<dbReference type="Proteomes" id="UP000002743">
    <property type="component" value="Chromosome"/>
</dbReference>
<dbReference type="InterPro" id="IPR029021">
    <property type="entry name" value="Prot-tyrosine_phosphatase-like"/>
</dbReference>
<evidence type="ECO:0000313" key="3">
    <source>
        <dbReference type="Proteomes" id="UP000002743"/>
    </source>
</evidence>
<dbReference type="eggNOG" id="COG3453">
    <property type="taxonomic scope" value="Bacteria"/>
</dbReference>
<dbReference type="NCBIfam" id="TIGR01244">
    <property type="entry name" value="TIGR01244 family sulfur transferase"/>
    <property type="match status" value="1"/>
</dbReference>
<protein>
    <recommendedName>
        <fullName evidence="1">Beta-lactamase hydrolase-like protein phosphatase-like domain-containing protein</fullName>
    </recommendedName>
</protein>
<dbReference type="STRING" id="582744.Msip34_1582"/>
<dbReference type="GO" id="GO:0016787">
    <property type="term" value="F:hydrolase activity"/>
    <property type="evidence" value="ECO:0007669"/>
    <property type="project" value="InterPro"/>
</dbReference>
<sequence length="146" mass="16129">MAIHPVKVDDAFSHCTQVMVDDIPEIVAAGYKTLINNRPDGEDGASQPTTPVLRAAAEAAGLQFIAFPVIPNQITAQQVAEYKHLIAHAPRPILGFCRSGNRASTLYLRAKMLYPQDKQYAGANTPSPWSKAKELIRAFWNKEKDR</sequence>
<organism evidence="2 3">
    <name type="scientific">Methylovorus glucosotrophus (strain SIP3-4)</name>
    <dbReference type="NCBI Taxonomy" id="582744"/>
    <lineage>
        <taxon>Bacteria</taxon>
        <taxon>Pseudomonadati</taxon>
        <taxon>Pseudomonadota</taxon>
        <taxon>Betaproteobacteria</taxon>
        <taxon>Nitrosomonadales</taxon>
        <taxon>Methylophilaceae</taxon>
        <taxon>Methylovorus</taxon>
    </lineage>
</organism>
<dbReference type="KEGG" id="mei:Msip34_1582"/>
<evidence type="ECO:0000259" key="1">
    <source>
        <dbReference type="Pfam" id="PF04273"/>
    </source>
</evidence>
<dbReference type="InterPro" id="IPR005939">
    <property type="entry name" value="BLH_phosphatase-like"/>
</dbReference>
<keyword evidence="3" id="KW-1185">Reference proteome</keyword>
<name>C6XE52_METGS</name>
<reference evidence="2 3" key="2">
    <citation type="journal article" date="2011" name="J. Bacteriol.">
        <title>Genomes of three methylotrophs from a single niche uncover genetic and metabolic divergence of Methylophilaceae.</title>
        <authorList>
            <person name="Lapidus A."/>
            <person name="Clum A."/>
            <person name="Labutti K."/>
            <person name="Kaluzhnaya M.G."/>
            <person name="Lim S."/>
            <person name="Beck D.A."/>
            <person name="Glavina Del Rio T."/>
            <person name="Nolan M."/>
            <person name="Mavromatis K."/>
            <person name="Huntemann M."/>
            <person name="Lucas S."/>
            <person name="Lidstrom M.E."/>
            <person name="Ivanova N."/>
            <person name="Chistoserdova L."/>
        </authorList>
    </citation>
    <scope>NUCLEOTIDE SEQUENCE [LARGE SCALE GENOMIC DNA]</scope>
    <source>
        <strain evidence="2 3">SIP3-4</strain>
    </source>
</reference>
<dbReference type="OrthoDB" id="9802771at2"/>
<dbReference type="EMBL" id="CP001674">
    <property type="protein sequence ID" value="ACT50827.1"/>
    <property type="molecule type" value="Genomic_DNA"/>
</dbReference>
<dbReference type="AlphaFoldDB" id="C6XE52"/>
<evidence type="ECO:0000313" key="2">
    <source>
        <dbReference type="EMBL" id="ACT50827.1"/>
    </source>
</evidence>
<feature type="domain" description="Beta-lactamase hydrolase-like protein phosphatase-like" evidence="1">
    <location>
        <begin position="9"/>
        <end position="107"/>
    </location>
</feature>
<gene>
    <name evidence="2" type="ordered locus">Msip34_1582</name>
</gene>